<accession>A0A9Q0YBC5</accession>
<evidence type="ECO:0000256" key="4">
    <source>
        <dbReference type="ARBA" id="ARBA00022801"/>
    </source>
</evidence>
<keyword evidence="12" id="KW-0732">Signal</keyword>
<dbReference type="InterPro" id="IPR000209">
    <property type="entry name" value="Peptidase_S8/S53_dom"/>
</dbReference>
<dbReference type="Proteomes" id="UP001152320">
    <property type="component" value="Chromosome 23"/>
</dbReference>
<evidence type="ECO:0000256" key="11">
    <source>
        <dbReference type="SAM" id="MobiDB-lite"/>
    </source>
</evidence>
<feature type="domain" description="CUB" evidence="13">
    <location>
        <begin position="991"/>
        <end position="1103"/>
    </location>
</feature>
<dbReference type="PROSITE" id="PS01180">
    <property type="entry name" value="CUB"/>
    <property type="match status" value="5"/>
</dbReference>
<dbReference type="SUPFAM" id="SSF52743">
    <property type="entry name" value="Subtilisin-like"/>
    <property type="match status" value="1"/>
</dbReference>
<feature type="signal peptide" evidence="12">
    <location>
        <begin position="1"/>
        <end position="17"/>
    </location>
</feature>
<dbReference type="InterPro" id="IPR022398">
    <property type="entry name" value="Peptidase_S8_His-AS"/>
</dbReference>
<dbReference type="CDD" id="cd00041">
    <property type="entry name" value="CUB"/>
    <property type="match status" value="5"/>
</dbReference>
<dbReference type="Pfam" id="PF00431">
    <property type="entry name" value="CUB"/>
    <property type="match status" value="5"/>
</dbReference>
<dbReference type="FunFam" id="3.40.50.200:FF:000014">
    <property type="entry name" value="Proteinase K"/>
    <property type="match status" value="1"/>
</dbReference>
<dbReference type="Gene3D" id="3.30.70.80">
    <property type="entry name" value="Peptidase S8 propeptide/proteinase inhibitor I9"/>
    <property type="match status" value="1"/>
</dbReference>
<feature type="domain" description="CUB" evidence="13">
    <location>
        <begin position="638"/>
        <end position="750"/>
    </location>
</feature>
<dbReference type="FunFam" id="2.60.120.290:FF:000005">
    <property type="entry name" value="Procollagen C-endopeptidase enhancer 1"/>
    <property type="match status" value="2"/>
</dbReference>
<feature type="domain" description="CUB" evidence="13">
    <location>
        <begin position="391"/>
        <end position="503"/>
    </location>
</feature>
<evidence type="ECO:0000256" key="7">
    <source>
        <dbReference type="PIRSR" id="PIRSR615500-1"/>
    </source>
</evidence>
<name>A0A9Q0YBC5_HOLLE</name>
<evidence type="ECO:0000256" key="6">
    <source>
        <dbReference type="ARBA" id="ARBA00023157"/>
    </source>
</evidence>
<feature type="active site" description="Charge relay system" evidence="7 9">
    <location>
        <position position="172"/>
    </location>
</feature>
<evidence type="ECO:0000256" key="1">
    <source>
        <dbReference type="ARBA" id="ARBA00011073"/>
    </source>
</evidence>
<feature type="region of interest" description="Disordered" evidence="11">
    <location>
        <begin position="754"/>
        <end position="857"/>
    </location>
</feature>
<dbReference type="Pfam" id="PF05922">
    <property type="entry name" value="Inhibitor_I9"/>
    <property type="match status" value="1"/>
</dbReference>
<reference evidence="14" key="1">
    <citation type="submission" date="2021-10" db="EMBL/GenBank/DDBJ databases">
        <title>Tropical sea cucumber genome reveals ecological adaptation and Cuvierian tubules defense mechanism.</title>
        <authorList>
            <person name="Chen T."/>
        </authorList>
    </citation>
    <scope>NUCLEOTIDE SEQUENCE</scope>
    <source>
        <strain evidence="14">Nanhai2018</strain>
        <tissue evidence="14">Muscle</tissue>
    </source>
</reference>
<dbReference type="PROSITE" id="PS00136">
    <property type="entry name" value="SUBTILASE_ASP"/>
    <property type="match status" value="1"/>
</dbReference>
<dbReference type="CDD" id="cd04077">
    <property type="entry name" value="Peptidases_S8_PCSK9_ProteinaseK_like"/>
    <property type="match status" value="1"/>
</dbReference>
<dbReference type="InterPro" id="IPR000859">
    <property type="entry name" value="CUB_dom"/>
</dbReference>
<dbReference type="SUPFAM" id="SSF49854">
    <property type="entry name" value="Spermadhesin, CUB domain"/>
    <property type="match status" value="5"/>
</dbReference>
<comment type="similarity">
    <text evidence="1 9 10">Belongs to the peptidase S8 family.</text>
</comment>
<proteinExistence type="inferred from homology"/>
<evidence type="ECO:0000256" key="10">
    <source>
        <dbReference type="RuleBase" id="RU003355"/>
    </source>
</evidence>
<evidence type="ECO:0000256" key="9">
    <source>
        <dbReference type="PROSITE-ProRule" id="PRU01240"/>
    </source>
</evidence>
<dbReference type="InterPro" id="IPR037045">
    <property type="entry name" value="S8pro/Inhibitor_I9_sf"/>
</dbReference>
<feature type="chain" id="PRO_5040501179" evidence="12">
    <location>
        <begin position="18"/>
        <end position="1106"/>
    </location>
</feature>
<protein>
    <submittedName>
        <fullName evidence="14">Cubilin</fullName>
    </submittedName>
</protein>
<dbReference type="FunFam" id="2.60.120.290:FF:000013">
    <property type="entry name" value="Membrane frizzled-related protein"/>
    <property type="match status" value="3"/>
</dbReference>
<dbReference type="PROSITE" id="PS00138">
    <property type="entry name" value="SUBTILASE_SER"/>
    <property type="match status" value="1"/>
</dbReference>
<dbReference type="PANTHER" id="PTHR24251">
    <property type="entry name" value="OVOCHYMASE-RELATED"/>
    <property type="match status" value="1"/>
</dbReference>
<dbReference type="EMBL" id="JAIZAY010000023">
    <property type="protein sequence ID" value="KAJ8019613.1"/>
    <property type="molecule type" value="Genomic_DNA"/>
</dbReference>
<keyword evidence="15" id="KW-1185">Reference proteome</keyword>
<dbReference type="SMART" id="SM00042">
    <property type="entry name" value="CUB"/>
    <property type="match status" value="5"/>
</dbReference>
<evidence type="ECO:0000256" key="2">
    <source>
        <dbReference type="ARBA" id="ARBA00022670"/>
    </source>
</evidence>
<dbReference type="Pfam" id="PF00082">
    <property type="entry name" value="Peptidase_S8"/>
    <property type="match status" value="1"/>
</dbReference>
<dbReference type="PRINTS" id="PR00723">
    <property type="entry name" value="SUBTILISIN"/>
</dbReference>
<dbReference type="Gene3D" id="2.60.120.290">
    <property type="entry name" value="Spermadhesin, CUB domain"/>
    <property type="match status" value="5"/>
</dbReference>
<comment type="caution">
    <text evidence="14">The sequence shown here is derived from an EMBL/GenBank/DDBJ whole genome shotgun (WGS) entry which is preliminary data.</text>
</comment>
<feature type="domain" description="CUB" evidence="13">
    <location>
        <begin position="522"/>
        <end position="634"/>
    </location>
</feature>
<dbReference type="Gene3D" id="3.40.50.200">
    <property type="entry name" value="Peptidase S8/S53 domain"/>
    <property type="match status" value="1"/>
</dbReference>
<dbReference type="InterPro" id="IPR023827">
    <property type="entry name" value="Peptidase_S8_Asp-AS"/>
</dbReference>
<dbReference type="InterPro" id="IPR036852">
    <property type="entry name" value="Peptidase_S8/S53_dom_sf"/>
</dbReference>
<dbReference type="AlphaFoldDB" id="A0A9Q0YBC5"/>
<feature type="domain" description="CUB" evidence="13">
    <location>
        <begin position="875"/>
        <end position="987"/>
    </location>
</feature>
<dbReference type="PANTHER" id="PTHR24251:SF37">
    <property type="entry name" value="CUB DOMAIN-CONTAINING PROTEIN"/>
    <property type="match status" value="1"/>
</dbReference>
<organism evidence="14 15">
    <name type="scientific">Holothuria leucospilota</name>
    <name type="common">Black long sea cucumber</name>
    <name type="synonym">Mertensiothuria leucospilota</name>
    <dbReference type="NCBI Taxonomy" id="206669"/>
    <lineage>
        <taxon>Eukaryota</taxon>
        <taxon>Metazoa</taxon>
        <taxon>Echinodermata</taxon>
        <taxon>Eleutherozoa</taxon>
        <taxon>Echinozoa</taxon>
        <taxon>Holothuroidea</taxon>
        <taxon>Aspidochirotacea</taxon>
        <taxon>Aspidochirotida</taxon>
        <taxon>Holothuriidae</taxon>
        <taxon>Holothuria</taxon>
    </lineage>
</organism>
<feature type="compositionally biased region" description="Low complexity" evidence="11">
    <location>
        <begin position="761"/>
        <end position="857"/>
    </location>
</feature>
<keyword evidence="5 9" id="KW-0720">Serine protease</keyword>
<gene>
    <name evidence="14" type="ORF">HOLleu_41267</name>
</gene>
<keyword evidence="4 9" id="KW-0378">Hydrolase</keyword>
<feature type="active site" description="Charge relay system" evidence="7 9">
    <location>
        <position position="140"/>
    </location>
</feature>
<dbReference type="InterPro" id="IPR035914">
    <property type="entry name" value="Sperma_CUB_dom_sf"/>
</dbReference>
<evidence type="ECO:0000313" key="15">
    <source>
        <dbReference type="Proteomes" id="UP001152320"/>
    </source>
</evidence>
<dbReference type="InterPro" id="IPR015500">
    <property type="entry name" value="Peptidase_S8_subtilisin-rel"/>
</dbReference>
<dbReference type="GO" id="GO:0004252">
    <property type="term" value="F:serine-type endopeptidase activity"/>
    <property type="evidence" value="ECO:0007669"/>
    <property type="project" value="UniProtKB-UniRule"/>
</dbReference>
<keyword evidence="6" id="KW-1015">Disulfide bond</keyword>
<dbReference type="OrthoDB" id="206201at2759"/>
<comment type="caution">
    <text evidence="8">Lacks conserved residue(s) required for the propagation of feature annotation.</text>
</comment>
<sequence length="1106" mass="118170">MMMTVIIILAALFLSGAQISLQTPVNTNQRYIVKLQSDSNAHFFLNLLETRKLVKNHDLHVIHKYEKVFNGFSAQLSSKAVSLLRKLEAIEYIEEDALVWASQSTPVWNLDRIDQVQLPLDGVYNPTEGNGSNVNIYIVDTGINENHVDFGGRATAAYNALDSGTASDCNGHGTHCAGVAAGSVYGVAKGANVYGVRVLSCQGSGYVSDVLQGCEWIVDNAVRPAVVSFSLSGGASDALDSAVESMIVSGLTVTVAAGNNADDACQYSPSRVSQAITTGAFDESDKTAYFSNYGSCVDIFAPGISVASAWVGDDESTNVISGTSVASPHVAGAAAIFLSNAPTLSPSELKAALLESAVVGAISEVGAGSPNRLLYVGQSNGEVNSPAPQVCEQYYNMSLSELTSPNFPQDYGNYDKCSYRVEAPAGEYVLLRFDSFDVEFGASCSYDSLKVYDGDSASANQIASLCGNTIPDPILSTGNALFLIFESDGSETASGFSGTFTFLEERPTTTVAPTPGPDGLRCTCPNSCSRSHIYSPNYPEDYDNNLVCEYTFTSPPGQGVYLAWEQLDIQTSVNCRQDSLSVYDGGNRLDDLLARECGRRLPDPVASSGRRMLARFVTDANVTATGFYARYRFVTLYCNSVFTVSGSEFASPNYPDDYGNTENCSYSALAEPEEVVTLSFIDFDLEDASDCVFDSLVVYDGSTTNNRVLAVFCGNDLPPPVTSSGPSMLVVFQSDPSVTATGFRAVFTFKEKTSTIPPPTTTMAPTTTAMQSTTTTMTPSTTTMPPSTTTMPQSTTTMPPSTTTMPPSTTTMPPSTTTMPPSTTTVPPSTTTMPPSSTSMPLSTTTMPPATTTMPPTTTTMPPIITTMPQDIVTCTCPSTCNSTHIYSPNYPNSYEDDQICEYSFSSFPNVILLQWLDFQMPSSFLCSGDSVEVYDGDSDSSTALADLCGADLPKDTQSSGSNLFVRFTSNSDGTVDTGFLATYQTLVGGCNRLFTEPNGQVTSPNYPDDYDNSLDCEYRIEVSSGNTVTITFVEFSIEFQSSCIYDYLELYDVVGGTPSLLGIYCGTTPPPVTTSSENQLILVFHSDSTQADSGFLANYSTNTVL</sequence>
<evidence type="ECO:0000256" key="8">
    <source>
        <dbReference type="PROSITE-ProRule" id="PRU00059"/>
    </source>
</evidence>
<dbReference type="PROSITE" id="PS00137">
    <property type="entry name" value="SUBTILASE_HIS"/>
    <property type="match status" value="1"/>
</dbReference>
<keyword evidence="3" id="KW-0677">Repeat</keyword>
<evidence type="ECO:0000256" key="5">
    <source>
        <dbReference type="ARBA" id="ARBA00022825"/>
    </source>
</evidence>
<evidence type="ECO:0000313" key="14">
    <source>
        <dbReference type="EMBL" id="KAJ8019613.1"/>
    </source>
</evidence>
<feature type="active site" description="Charge relay system" evidence="7 9">
    <location>
        <position position="324"/>
    </location>
</feature>
<evidence type="ECO:0000259" key="13">
    <source>
        <dbReference type="PROSITE" id="PS01180"/>
    </source>
</evidence>
<evidence type="ECO:0000256" key="12">
    <source>
        <dbReference type="SAM" id="SignalP"/>
    </source>
</evidence>
<dbReference type="InterPro" id="IPR010259">
    <property type="entry name" value="S8pro/Inhibitor_I9"/>
</dbReference>
<keyword evidence="2 9" id="KW-0645">Protease</keyword>
<evidence type="ECO:0000256" key="3">
    <source>
        <dbReference type="ARBA" id="ARBA00022737"/>
    </source>
</evidence>
<dbReference type="GO" id="GO:0006508">
    <property type="term" value="P:proteolysis"/>
    <property type="evidence" value="ECO:0007669"/>
    <property type="project" value="UniProtKB-KW"/>
</dbReference>
<dbReference type="InterPro" id="IPR034193">
    <property type="entry name" value="PCSK9_ProteinaseK-like"/>
</dbReference>
<dbReference type="InterPro" id="IPR023828">
    <property type="entry name" value="Peptidase_S8_Ser-AS"/>
</dbReference>
<dbReference type="PROSITE" id="PS51892">
    <property type="entry name" value="SUBTILASE"/>
    <property type="match status" value="1"/>
</dbReference>